<reference evidence="2" key="2">
    <citation type="submission" date="2019-06" db="EMBL/GenBank/DDBJ databases">
        <title>Genomics analysis of Aphanomyces spp. identifies a new class of oomycete effector associated with host adaptation.</title>
        <authorList>
            <person name="Gaulin E."/>
        </authorList>
    </citation>
    <scope>NUCLEOTIDE SEQUENCE</scope>
    <source>
        <strain evidence="2">CBS 578.67</strain>
    </source>
</reference>
<protein>
    <submittedName>
        <fullName evidence="3">Aste57867_14332 protein</fullName>
    </submittedName>
</protein>
<dbReference type="AlphaFoldDB" id="A0A485L0P6"/>
<gene>
    <name evidence="3" type="primary">Aste57867_14332</name>
    <name evidence="2" type="ORF">As57867_014278</name>
    <name evidence="3" type="ORF">ASTE57867_14332</name>
</gene>
<evidence type="ECO:0000313" key="3">
    <source>
        <dbReference type="EMBL" id="VFT91156.1"/>
    </source>
</evidence>
<organism evidence="3 4">
    <name type="scientific">Aphanomyces stellatus</name>
    <dbReference type="NCBI Taxonomy" id="120398"/>
    <lineage>
        <taxon>Eukaryota</taxon>
        <taxon>Sar</taxon>
        <taxon>Stramenopiles</taxon>
        <taxon>Oomycota</taxon>
        <taxon>Saprolegniomycetes</taxon>
        <taxon>Saprolegniales</taxon>
        <taxon>Verrucalvaceae</taxon>
        <taxon>Aphanomyces</taxon>
    </lineage>
</organism>
<evidence type="ECO:0000313" key="4">
    <source>
        <dbReference type="Proteomes" id="UP000332933"/>
    </source>
</evidence>
<dbReference type="Proteomes" id="UP000332933">
    <property type="component" value="Unassembled WGS sequence"/>
</dbReference>
<accession>A0A485L0P6</accession>
<keyword evidence="4" id="KW-1185">Reference proteome</keyword>
<feature type="compositionally biased region" description="Basic and acidic residues" evidence="1">
    <location>
        <begin position="25"/>
        <end position="43"/>
    </location>
</feature>
<name>A0A485L0P6_9STRA</name>
<reference evidence="3 4" key="1">
    <citation type="submission" date="2019-03" db="EMBL/GenBank/DDBJ databases">
        <authorList>
            <person name="Gaulin E."/>
            <person name="Dumas B."/>
        </authorList>
    </citation>
    <scope>NUCLEOTIDE SEQUENCE [LARGE SCALE GENOMIC DNA]</scope>
    <source>
        <strain evidence="3">CBS 568.67</strain>
    </source>
</reference>
<evidence type="ECO:0000313" key="2">
    <source>
        <dbReference type="EMBL" id="KAF0694808.1"/>
    </source>
</evidence>
<sequence length="147" mass="15856">MGATALEDGVGGEKDRGGAPHHAPKKEETESKADGVGHLRDAEAGQTDVFGAGPNVDNKKRHTSGWATRIGVGSPTTSSNMMALDVVHGVRLQQLVQVPQVVVVAMYDKVDEKVGHANADDEFREEPSRRVLHRNKEVGQQRLARSE</sequence>
<dbReference type="EMBL" id="CAADRA010005559">
    <property type="protein sequence ID" value="VFT91156.1"/>
    <property type="molecule type" value="Genomic_DNA"/>
</dbReference>
<feature type="region of interest" description="Disordered" evidence="1">
    <location>
        <begin position="1"/>
        <end position="78"/>
    </location>
</feature>
<feature type="region of interest" description="Disordered" evidence="1">
    <location>
        <begin position="115"/>
        <end position="147"/>
    </location>
</feature>
<proteinExistence type="predicted"/>
<evidence type="ECO:0000256" key="1">
    <source>
        <dbReference type="SAM" id="MobiDB-lite"/>
    </source>
</evidence>
<dbReference type="EMBL" id="VJMH01005538">
    <property type="protein sequence ID" value="KAF0694808.1"/>
    <property type="molecule type" value="Genomic_DNA"/>
</dbReference>